<feature type="domain" description="PiggyBac transposable element-derived protein" evidence="2">
    <location>
        <begin position="110"/>
        <end position="226"/>
    </location>
</feature>
<organism evidence="3 4">
    <name type="scientific">Ignelater luminosus</name>
    <name type="common">Cucubano</name>
    <name type="synonym">Pyrophorus luminosus</name>
    <dbReference type="NCBI Taxonomy" id="2038154"/>
    <lineage>
        <taxon>Eukaryota</taxon>
        <taxon>Metazoa</taxon>
        <taxon>Ecdysozoa</taxon>
        <taxon>Arthropoda</taxon>
        <taxon>Hexapoda</taxon>
        <taxon>Insecta</taxon>
        <taxon>Pterygota</taxon>
        <taxon>Neoptera</taxon>
        <taxon>Endopterygota</taxon>
        <taxon>Coleoptera</taxon>
        <taxon>Polyphaga</taxon>
        <taxon>Elateriformia</taxon>
        <taxon>Elateroidea</taxon>
        <taxon>Elateridae</taxon>
        <taxon>Agrypninae</taxon>
        <taxon>Pyrophorini</taxon>
        <taxon>Ignelater</taxon>
    </lineage>
</organism>
<proteinExistence type="predicted"/>
<dbReference type="Pfam" id="PF13843">
    <property type="entry name" value="DDE_Tnp_1_7"/>
    <property type="match status" value="1"/>
</dbReference>
<feature type="region of interest" description="Disordered" evidence="1">
    <location>
        <begin position="80"/>
        <end position="104"/>
    </location>
</feature>
<name>A0A8K0DIY9_IGNLU</name>
<dbReference type="PANTHER" id="PTHR46599:SF6">
    <property type="entry name" value="DUAL SPECIFICITY PHOSPHATASE 26"/>
    <property type="match status" value="1"/>
</dbReference>
<sequence length="343" mass="39261">MRKPEATSCARAMSCRISSGHSKQLILTQEEGQVGVLPSAERRQIVKIAVFSCLPPMLIFPQKRMQQKFQLGLPSGKKSLLMNDESKDPAENEDLGEESDMDEMDKVEERDIGHTDVIELKTFIGLLYLAGVYKSNRPCLDELWGQDGDGIKKFGLVMSIKRFKILIRCLRFDDRNTRSERKALDRLASIREIFEKIVKNRQSSYSPSENFTIDEMLPGFKDKFCYLTDDARPNIRSDMIDHRGPMIQPGDFMEGLVNPEISTDRLVMTLQKKPVLLGKMLGCWSVKLKGADYQKLGLAYDQTTKTLLPHKYRWTRLGLEYDEEFGSTNDQRGTKEETPALYK</sequence>
<dbReference type="AlphaFoldDB" id="A0A8K0DIY9"/>
<evidence type="ECO:0000313" key="3">
    <source>
        <dbReference type="EMBL" id="KAF2904161.1"/>
    </source>
</evidence>
<dbReference type="OrthoDB" id="6782332at2759"/>
<keyword evidence="4" id="KW-1185">Reference proteome</keyword>
<dbReference type="InterPro" id="IPR029526">
    <property type="entry name" value="PGBD"/>
</dbReference>
<accession>A0A8K0DIY9</accession>
<reference evidence="3" key="1">
    <citation type="submission" date="2019-08" db="EMBL/GenBank/DDBJ databases">
        <title>The genome of the North American firefly Photinus pyralis.</title>
        <authorList>
            <consortium name="Photinus pyralis genome working group"/>
            <person name="Fallon T.R."/>
            <person name="Sander Lower S.E."/>
            <person name="Weng J.-K."/>
        </authorList>
    </citation>
    <scope>NUCLEOTIDE SEQUENCE</scope>
    <source>
        <strain evidence="3">TRF0915ILg1</strain>
        <tissue evidence="3">Whole body</tissue>
    </source>
</reference>
<dbReference type="Proteomes" id="UP000801492">
    <property type="component" value="Unassembled WGS sequence"/>
</dbReference>
<evidence type="ECO:0000259" key="2">
    <source>
        <dbReference type="Pfam" id="PF13843"/>
    </source>
</evidence>
<comment type="caution">
    <text evidence="3">The sequence shown here is derived from an EMBL/GenBank/DDBJ whole genome shotgun (WGS) entry which is preliminary data.</text>
</comment>
<evidence type="ECO:0000256" key="1">
    <source>
        <dbReference type="SAM" id="MobiDB-lite"/>
    </source>
</evidence>
<feature type="compositionally biased region" description="Acidic residues" evidence="1">
    <location>
        <begin position="91"/>
        <end position="104"/>
    </location>
</feature>
<protein>
    <recommendedName>
        <fullName evidence="2">PiggyBac transposable element-derived protein domain-containing protein</fullName>
    </recommendedName>
</protein>
<gene>
    <name evidence="3" type="ORF">ILUMI_02014</name>
</gene>
<dbReference type="EMBL" id="VTPC01000833">
    <property type="protein sequence ID" value="KAF2904161.1"/>
    <property type="molecule type" value="Genomic_DNA"/>
</dbReference>
<evidence type="ECO:0000313" key="4">
    <source>
        <dbReference type="Proteomes" id="UP000801492"/>
    </source>
</evidence>
<dbReference type="PANTHER" id="PTHR46599">
    <property type="entry name" value="PIGGYBAC TRANSPOSABLE ELEMENT-DERIVED PROTEIN 4"/>
    <property type="match status" value="1"/>
</dbReference>